<accession>A0A0N5C2U9</accession>
<feature type="compositionally biased region" description="Low complexity" evidence="1">
    <location>
        <begin position="211"/>
        <end position="220"/>
    </location>
</feature>
<evidence type="ECO:0000313" key="3">
    <source>
        <dbReference type="Proteomes" id="UP000046392"/>
    </source>
</evidence>
<feature type="compositionally biased region" description="Polar residues" evidence="1">
    <location>
        <begin position="192"/>
        <end position="203"/>
    </location>
</feature>
<dbReference type="WBParaSite" id="SPAL_0001230600.1">
    <property type="protein sequence ID" value="SPAL_0001230600.1"/>
    <property type="gene ID" value="SPAL_0001230600"/>
</dbReference>
<sequence>MKFTEDDFKKYNILHNRKRKSSTCIEKPFSSKKVNVSSSMCKIESLLKDFVFTNENLKGEECKNLLATENLEDKIPTESQGDIIYNSDDIKHVEENNENRKDIMLIDLTNTSDDETSEMCDWNVNKNNQLEICTQKTNFSKSISVNEFSPNVSMNICEDSVITDQGSYHQHSSNTNNEEIQKKTVESIEPKQLQNSKVFSTGNNSKEYSKSSRVSSSNSNGFNIKLKSSKYNDENVGSFGCEVKKLKYKKNQKINEKEVVEKINKILCENVPKQNSNIENTKDINTVKKQNNTKQSNEEIVMLQNDCQSQPLSITSTSNTNISAPLDTTSSGKLSKWSSKMKGIYQCIFNKECNFITKYRINYEKHITEHGVVRAFYRCSACSLVFQTENVFIEHKTKFCLKTFGELRPKVNCQTSYHQEFISLVNYYDLLICRYSEVCSFVCNTKDELKYHIQELHEDEEALYRCLKCDDITFKNKVNLAIHSRNYCWKTMELQISDGKLLECRVDNCTFSSYSVPEWHVHLVSHSYRGTRTPFECNRCHVFLSTRITQMEHEQYFCPLLKNSALEKKE</sequence>
<keyword evidence="3" id="KW-1185">Reference proteome</keyword>
<feature type="domain" description="C2H2-type" evidence="2">
    <location>
        <begin position="377"/>
        <end position="397"/>
    </location>
</feature>
<dbReference type="Gene3D" id="3.30.160.60">
    <property type="entry name" value="Classic Zinc Finger"/>
    <property type="match status" value="1"/>
</dbReference>
<feature type="domain" description="C2H2-type" evidence="2">
    <location>
        <begin position="464"/>
        <end position="485"/>
    </location>
</feature>
<feature type="domain" description="C2H2-type" evidence="2">
    <location>
        <begin position="345"/>
        <end position="370"/>
    </location>
</feature>
<dbReference type="InterPro" id="IPR013087">
    <property type="entry name" value="Znf_C2H2_type"/>
</dbReference>
<dbReference type="Proteomes" id="UP000046392">
    <property type="component" value="Unplaced"/>
</dbReference>
<dbReference type="AlphaFoldDB" id="A0A0N5C2U9"/>
<dbReference type="SMART" id="SM00355">
    <property type="entry name" value="ZnF_C2H2"/>
    <property type="match status" value="5"/>
</dbReference>
<reference evidence="4" key="1">
    <citation type="submission" date="2017-02" db="UniProtKB">
        <authorList>
            <consortium name="WormBaseParasite"/>
        </authorList>
    </citation>
    <scope>IDENTIFICATION</scope>
</reference>
<evidence type="ECO:0000256" key="1">
    <source>
        <dbReference type="SAM" id="MobiDB-lite"/>
    </source>
</evidence>
<evidence type="ECO:0000259" key="2">
    <source>
        <dbReference type="SMART" id="SM00355"/>
    </source>
</evidence>
<organism evidence="3 4">
    <name type="scientific">Strongyloides papillosus</name>
    <name type="common">Intestinal threadworm</name>
    <dbReference type="NCBI Taxonomy" id="174720"/>
    <lineage>
        <taxon>Eukaryota</taxon>
        <taxon>Metazoa</taxon>
        <taxon>Ecdysozoa</taxon>
        <taxon>Nematoda</taxon>
        <taxon>Chromadorea</taxon>
        <taxon>Rhabditida</taxon>
        <taxon>Tylenchina</taxon>
        <taxon>Panagrolaimomorpha</taxon>
        <taxon>Strongyloidoidea</taxon>
        <taxon>Strongyloididae</taxon>
        <taxon>Strongyloides</taxon>
    </lineage>
</organism>
<feature type="domain" description="C2H2-type" evidence="2">
    <location>
        <begin position="431"/>
        <end position="457"/>
    </location>
</feature>
<protein>
    <submittedName>
        <fullName evidence="4">C2H2-type domain-containing protein</fullName>
    </submittedName>
</protein>
<proteinExistence type="predicted"/>
<dbReference type="STRING" id="174720.A0A0N5C2U9"/>
<evidence type="ECO:0000313" key="4">
    <source>
        <dbReference type="WBParaSite" id="SPAL_0001230600.1"/>
    </source>
</evidence>
<feature type="domain" description="C2H2-type" evidence="2">
    <location>
        <begin position="502"/>
        <end position="526"/>
    </location>
</feature>
<feature type="region of interest" description="Disordered" evidence="1">
    <location>
        <begin position="186"/>
        <end position="225"/>
    </location>
</feature>
<name>A0A0N5C2U9_STREA</name>